<feature type="transmembrane region" description="Helical" evidence="7">
    <location>
        <begin position="55"/>
        <end position="75"/>
    </location>
</feature>
<keyword evidence="2" id="KW-1003">Cell membrane</keyword>
<dbReference type="PANTHER" id="PTHR30213">
    <property type="entry name" value="INNER MEMBRANE PROTEIN YHJD"/>
    <property type="match status" value="1"/>
</dbReference>
<evidence type="ECO:0000256" key="2">
    <source>
        <dbReference type="ARBA" id="ARBA00022475"/>
    </source>
</evidence>
<comment type="subcellular location">
    <subcellularLocation>
        <location evidence="1">Cell membrane</location>
        <topology evidence="1">Multi-pass membrane protein</topology>
    </subcellularLocation>
</comment>
<name>A0A964T6G9_9HYPH</name>
<feature type="transmembrane region" description="Helical" evidence="7">
    <location>
        <begin position="232"/>
        <end position="255"/>
    </location>
</feature>
<comment type="caution">
    <text evidence="8">The sequence shown here is derived from an EMBL/GenBank/DDBJ whole genome shotgun (WGS) entry which is preliminary data.</text>
</comment>
<organism evidence="8 9">
    <name type="scientific">Propylenella binzhouense</name>
    <dbReference type="NCBI Taxonomy" id="2555902"/>
    <lineage>
        <taxon>Bacteria</taxon>
        <taxon>Pseudomonadati</taxon>
        <taxon>Pseudomonadota</taxon>
        <taxon>Alphaproteobacteria</taxon>
        <taxon>Hyphomicrobiales</taxon>
        <taxon>Propylenellaceae</taxon>
        <taxon>Propylenella</taxon>
    </lineage>
</organism>
<dbReference type="Proteomes" id="UP000773614">
    <property type="component" value="Unassembled WGS sequence"/>
</dbReference>
<evidence type="ECO:0000256" key="4">
    <source>
        <dbReference type="ARBA" id="ARBA00022989"/>
    </source>
</evidence>
<protein>
    <submittedName>
        <fullName evidence="8">YihY/virulence factor BrkB family protein</fullName>
    </submittedName>
</protein>
<dbReference type="PANTHER" id="PTHR30213:SF0">
    <property type="entry name" value="UPF0761 MEMBRANE PROTEIN YIHY"/>
    <property type="match status" value="1"/>
</dbReference>
<keyword evidence="9" id="KW-1185">Reference proteome</keyword>
<feature type="transmembrane region" description="Helical" evidence="7">
    <location>
        <begin position="158"/>
        <end position="188"/>
    </location>
</feature>
<dbReference type="AlphaFoldDB" id="A0A964T6G9"/>
<evidence type="ECO:0000256" key="7">
    <source>
        <dbReference type="SAM" id="Phobius"/>
    </source>
</evidence>
<evidence type="ECO:0000313" key="8">
    <source>
        <dbReference type="EMBL" id="MYZ49305.1"/>
    </source>
</evidence>
<evidence type="ECO:0000256" key="3">
    <source>
        <dbReference type="ARBA" id="ARBA00022692"/>
    </source>
</evidence>
<proteinExistence type="predicted"/>
<dbReference type="GO" id="GO:0005886">
    <property type="term" value="C:plasma membrane"/>
    <property type="evidence" value="ECO:0007669"/>
    <property type="project" value="UniProtKB-SubCell"/>
</dbReference>
<feature type="region of interest" description="Disordered" evidence="6">
    <location>
        <begin position="1"/>
        <end position="24"/>
    </location>
</feature>
<dbReference type="EMBL" id="SPKJ01000068">
    <property type="protein sequence ID" value="MYZ49305.1"/>
    <property type="molecule type" value="Genomic_DNA"/>
</dbReference>
<accession>A0A964T6G9</accession>
<evidence type="ECO:0000256" key="1">
    <source>
        <dbReference type="ARBA" id="ARBA00004651"/>
    </source>
</evidence>
<evidence type="ECO:0000256" key="6">
    <source>
        <dbReference type="SAM" id="MobiDB-lite"/>
    </source>
</evidence>
<feature type="transmembrane region" description="Helical" evidence="7">
    <location>
        <begin position="267"/>
        <end position="288"/>
    </location>
</feature>
<evidence type="ECO:0000256" key="5">
    <source>
        <dbReference type="ARBA" id="ARBA00023136"/>
    </source>
</evidence>
<feature type="transmembrane region" description="Helical" evidence="7">
    <location>
        <begin position="115"/>
        <end position="138"/>
    </location>
</feature>
<gene>
    <name evidence="8" type="ORF">E4O86_16455</name>
</gene>
<sequence>MDSRMEHLVRTEADRGRNARRPGDIPGKGWKDVLWRVKDEISSDRVSLIAAGTTFYLLLALFPALAAFVSIYGFVADPVTIADHIAFLGGVLPSGGMDLIQSQLERLAEQDTSSLSFGFVFGLLLALWSANNGIKTLFEAMNIAYDETEKRGFFKLNLITLGITFGAILVGILFITAVGIVPAAIALLGLGGMAETLISVLRWPVLFLVAAFAIAVLYRIGPSRERAEWRWVTWGSALATIVWIVASILFSWYLANFADYGATYGSLGAVIGFMMWTWISCFILIAGAEINSEMEHQTFHDTTTGPERPIGARGAVMADTVGKTADDPEPGKGHAYSARPDRPEDGGDGEGRRAPARERDGAYASDGRGDTRRPPLSLKRLAIGIPVMAALGYLGARAERRRGANGGG</sequence>
<keyword evidence="4 7" id="KW-1133">Transmembrane helix</keyword>
<evidence type="ECO:0000313" key="9">
    <source>
        <dbReference type="Proteomes" id="UP000773614"/>
    </source>
</evidence>
<reference evidence="8" key="1">
    <citation type="submission" date="2019-03" db="EMBL/GenBank/DDBJ databases">
        <title>Afifella sp. nov., isolated from activated sludge.</title>
        <authorList>
            <person name="Li Q."/>
            <person name="Liu Y."/>
        </authorList>
    </citation>
    <scope>NUCLEOTIDE SEQUENCE</scope>
    <source>
        <strain evidence="8">L72</strain>
    </source>
</reference>
<keyword evidence="5 7" id="KW-0472">Membrane</keyword>
<keyword evidence="3 7" id="KW-0812">Transmembrane</keyword>
<dbReference type="OrthoDB" id="9781030at2"/>
<feature type="compositionally biased region" description="Basic and acidic residues" evidence="6">
    <location>
        <begin position="339"/>
        <end position="373"/>
    </location>
</feature>
<feature type="transmembrane region" description="Helical" evidence="7">
    <location>
        <begin position="200"/>
        <end position="220"/>
    </location>
</feature>
<dbReference type="Pfam" id="PF03631">
    <property type="entry name" value="Virul_fac_BrkB"/>
    <property type="match status" value="1"/>
</dbReference>
<dbReference type="NCBIfam" id="TIGR00765">
    <property type="entry name" value="yihY_not_rbn"/>
    <property type="match status" value="1"/>
</dbReference>
<feature type="region of interest" description="Disordered" evidence="6">
    <location>
        <begin position="321"/>
        <end position="379"/>
    </location>
</feature>
<dbReference type="InterPro" id="IPR017039">
    <property type="entry name" value="Virul_fac_BrkB"/>
</dbReference>